<dbReference type="SUPFAM" id="SSF48557">
    <property type="entry name" value="L-aspartase-like"/>
    <property type="match status" value="1"/>
</dbReference>
<evidence type="ECO:0000313" key="10">
    <source>
        <dbReference type="Proteomes" id="UP000295500"/>
    </source>
</evidence>
<dbReference type="Gene3D" id="1.10.40.30">
    <property type="entry name" value="Fumarase/aspartase (C-terminal domain)"/>
    <property type="match status" value="1"/>
</dbReference>
<sequence>MASLWGGRFEKDMDQIVKEFNASIGFDQRMYNEDIDGSIAHVTMLGEQGIVTKAEADEIIRGLEKIRKEIASGEIVFNVDDEDIHMGIESRLIKEVGEVGKKLHTSRSRNDQCQVDGRIYLRREIKEIIGELSYFEEVILAKAEKYADSITVGYTHIQHAQPITLGFVFMAYFQMFKRDIQRLQDTLERMNLSPLGACALAGTTMPINRQRTAELLDFDGPTENAMDSVSDRDYALEFLSDASISMMHMSRWAEEFAWWNTSEFSFIAIDDSFCTGSSIMPQKKNPDMAELLRGKTGRVYGDLMQLLTVMKGTPLAYNKDFQEDKEGLFDAIDTWKACVQIFARMLEKTEFRMDMIEKQLGKGFLNATDIAEHFAKQGIPFREAHSIVGQMVKACENKGCDFDGLTDSDLTSIDNRVTKEMLGDISIKACVDARKSFGGTAPSEVRRQIRVGTEWLKGIRKE</sequence>
<dbReference type="InterPro" id="IPR008948">
    <property type="entry name" value="L-Aspartase-like"/>
</dbReference>
<dbReference type="GO" id="GO:0042450">
    <property type="term" value="P:L-arginine biosynthetic process via ornithine"/>
    <property type="evidence" value="ECO:0007669"/>
    <property type="project" value="UniProtKB-UniRule"/>
</dbReference>
<comment type="caution">
    <text evidence="9">The sequence shown here is derived from an EMBL/GenBank/DDBJ whole genome shotgun (WGS) entry which is preliminary data.</text>
</comment>
<dbReference type="FunFam" id="1.10.40.30:FF:000001">
    <property type="entry name" value="Argininosuccinate lyase"/>
    <property type="match status" value="1"/>
</dbReference>
<evidence type="ECO:0000256" key="1">
    <source>
        <dbReference type="ARBA" id="ARBA00004941"/>
    </source>
</evidence>
<comment type="catalytic activity">
    <reaction evidence="6">
        <text>2-(N(omega)-L-arginino)succinate = fumarate + L-arginine</text>
        <dbReference type="Rhea" id="RHEA:24020"/>
        <dbReference type="ChEBI" id="CHEBI:29806"/>
        <dbReference type="ChEBI" id="CHEBI:32682"/>
        <dbReference type="ChEBI" id="CHEBI:57472"/>
        <dbReference type="EC" id="4.3.2.1"/>
    </reaction>
</comment>
<dbReference type="AlphaFoldDB" id="A0A4R6QB06"/>
<dbReference type="CDD" id="cd01359">
    <property type="entry name" value="Argininosuccinate_lyase"/>
    <property type="match status" value="1"/>
</dbReference>
<feature type="domain" description="Argininosuccinate lyase C-terminal" evidence="8">
    <location>
        <begin position="364"/>
        <end position="431"/>
    </location>
</feature>
<dbReference type="InterPro" id="IPR022761">
    <property type="entry name" value="Fumarate_lyase_N"/>
</dbReference>
<dbReference type="FunFam" id="1.10.275.10:FF:000002">
    <property type="entry name" value="Argininosuccinate lyase"/>
    <property type="match status" value="1"/>
</dbReference>
<dbReference type="GO" id="GO:0005829">
    <property type="term" value="C:cytosol"/>
    <property type="evidence" value="ECO:0007669"/>
    <property type="project" value="TreeGrafter"/>
</dbReference>
<dbReference type="Gene3D" id="1.20.200.10">
    <property type="entry name" value="Fumarase/aspartase (Central domain)"/>
    <property type="match status" value="1"/>
</dbReference>
<dbReference type="Gene3D" id="1.10.275.10">
    <property type="entry name" value="Fumarase/aspartase (N-terminal domain)"/>
    <property type="match status" value="1"/>
</dbReference>
<comment type="similarity">
    <text evidence="6">Belongs to the lyase 1 family. Argininosuccinate lyase subfamily.</text>
</comment>
<dbReference type="InterPro" id="IPR020557">
    <property type="entry name" value="Fumarate_lyase_CS"/>
</dbReference>
<dbReference type="RefSeq" id="WP_133527719.1">
    <property type="nucleotide sequence ID" value="NZ_CALCQM010000107.1"/>
</dbReference>
<dbReference type="InterPro" id="IPR024083">
    <property type="entry name" value="Fumarase/histidase_N"/>
</dbReference>
<accession>A0A4R6QB06</accession>
<dbReference type="FunFam" id="1.20.200.10:FF:000015">
    <property type="entry name" value="argininosuccinate lyase isoform X2"/>
    <property type="match status" value="1"/>
</dbReference>
<reference evidence="9 10" key="1">
    <citation type="submission" date="2019-03" db="EMBL/GenBank/DDBJ databases">
        <title>Genomic Encyclopedia of Type Strains, Phase IV (KMG-IV): sequencing the most valuable type-strain genomes for metagenomic binning, comparative biology and taxonomic classification.</title>
        <authorList>
            <person name="Goeker M."/>
        </authorList>
    </citation>
    <scope>NUCLEOTIDE SEQUENCE [LARGE SCALE GENOMIC DNA]</scope>
    <source>
        <strain evidence="9 10">DSM 28287</strain>
    </source>
</reference>
<gene>
    <name evidence="6" type="primary">argH</name>
    <name evidence="9" type="ORF">EV211_10449</name>
</gene>
<dbReference type="HAMAP" id="MF_00006">
    <property type="entry name" value="Arg_succ_lyase"/>
    <property type="match status" value="1"/>
</dbReference>
<dbReference type="Pfam" id="PF00206">
    <property type="entry name" value="Lyase_1"/>
    <property type="match status" value="1"/>
</dbReference>
<dbReference type="PANTHER" id="PTHR43814">
    <property type="entry name" value="ARGININOSUCCINATE LYASE"/>
    <property type="match status" value="1"/>
</dbReference>
<dbReference type="EC" id="4.3.2.1" evidence="2 6"/>
<evidence type="ECO:0000259" key="7">
    <source>
        <dbReference type="Pfam" id="PF00206"/>
    </source>
</evidence>
<keyword evidence="10" id="KW-1185">Reference proteome</keyword>
<dbReference type="PROSITE" id="PS00163">
    <property type="entry name" value="FUMARATE_LYASES"/>
    <property type="match status" value="1"/>
</dbReference>
<evidence type="ECO:0000256" key="6">
    <source>
        <dbReference type="HAMAP-Rule" id="MF_00006"/>
    </source>
</evidence>
<proteinExistence type="inferred from homology"/>
<dbReference type="GO" id="GO:0004056">
    <property type="term" value="F:argininosuccinate lyase activity"/>
    <property type="evidence" value="ECO:0007669"/>
    <property type="project" value="UniProtKB-UniRule"/>
</dbReference>
<keyword evidence="4 6" id="KW-0028">Amino-acid biosynthesis</keyword>
<feature type="domain" description="Fumarate lyase N-terminal" evidence="7">
    <location>
        <begin position="7"/>
        <end position="301"/>
    </location>
</feature>
<protein>
    <recommendedName>
        <fullName evidence="2 6">Argininosuccinate lyase</fullName>
        <shortName evidence="6">ASAL</shortName>
        <ecNumber evidence="2 6">4.3.2.1</ecNumber>
    </recommendedName>
    <alternativeName>
        <fullName evidence="6">Arginosuccinase</fullName>
    </alternativeName>
</protein>
<dbReference type="Proteomes" id="UP000295500">
    <property type="component" value="Unassembled WGS sequence"/>
</dbReference>
<comment type="pathway">
    <text evidence="1 6">Amino-acid biosynthesis; L-arginine biosynthesis; L-arginine from L-ornithine and carbamoyl phosphate: step 3/3.</text>
</comment>
<dbReference type="OrthoDB" id="9769623at2"/>
<dbReference type="InterPro" id="IPR029419">
    <property type="entry name" value="Arg_succ_lyase_C"/>
</dbReference>
<keyword evidence="5 6" id="KW-0456">Lyase</keyword>
<dbReference type="PANTHER" id="PTHR43814:SF1">
    <property type="entry name" value="ARGININOSUCCINATE LYASE"/>
    <property type="match status" value="1"/>
</dbReference>
<evidence type="ECO:0000256" key="4">
    <source>
        <dbReference type="ARBA" id="ARBA00022605"/>
    </source>
</evidence>
<evidence type="ECO:0000256" key="5">
    <source>
        <dbReference type="ARBA" id="ARBA00023239"/>
    </source>
</evidence>
<evidence type="ECO:0000256" key="3">
    <source>
        <dbReference type="ARBA" id="ARBA00022571"/>
    </source>
</evidence>
<dbReference type="EMBL" id="SNXO01000004">
    <property type="protein sequence ID" value="TDP59116.1"/>
    <property type="molecule type" value="Genomic_DNA"/>
</dbReference>
<dbReference type="PRINTS" id="PR00149">
    <property type="entry name" value="FUMRATELYASE"/>
</dbReference>
<keyword evidence="3 6" id="KW-0055">Arginine biosynthesis</keyword>
<dbReference type="PRINTS" id="PR00145">
    <property type="entry name" value="ARGSUCLYASE"/>
</dbReference>
<comment type="subcellular location">
    <subcellularLocation>
        <location evidence="6">Cytoplasm</location>
    </subcellularLocation>
</comment>
<dbReference type="InterPro" id="IPR009049">
    <property type="entry name" value="Argininosuccinate_lyase"/>
</dbReference>
<dbReference type="Pfam" id="PF14698">
    <property type="entry name" value="ASL_C2"/>
    <property type="match status" value="1"/>
</dbReference>
<evidence type="ECO:0000256" key="2">
    <source>
        <dbReference type="ARBA" id="ARBA00012338"/>
    </source>
</evidence>
<evidence type="ECO:0000313" key="9">
    <source>
        <dbReference type="EMBL" id="TDP59116.1"/>
    </source>
</evidence>
<dbReference type="InterPro" id="IPR000362">
    <property type="entry name" value="Fumarate_lyase_fam"/>
</dbReference>
<dbReference type="UniPathway" id="UPA00068">
    <property type="reaction ID" value="UER00114"/>
</dbReference>
<keyword evidence="6" id="KW-0963">Cytoplasm</keyword>
<evidence type="ECO:0000259" key="8">
    <source>
        <dbReference type="Pfam" id="PF14698"/>
    </source>
</evidence>
<organism evidence="9 10">
    <name type="scientific">Aminicella lysinilytica</name>
    <dbReference type="NCBI Taxonomy" id="433323"/>
    <lineage>
        <taxon>Bacteria</taxon>
        <taxon>Bacillati</taxon>
        <taxon>Bacillota</taxon>
        <taxon>Clostridia</taxon>
        <taxon>Peptostreptococcales</taxon>
        <taxon>Anaerovoracaceae</taxon>
        <taxon>Aminicella</taxon>
    </lineage>
</organism>
<dbReference type="NCBIfam" id="TIGR00838">
    <property type="entry name" value="argH"/>
    <property type="match status" value="1"/>
</dbReference>
<name>A0A4R6QB06_9FIRM</name>